<proteinExistence type="predicted"/>
<dbReference type="Gene3D" id="1.25.40.10">
    <property type="entry name" value="Tetratricopeptide repeat domain"/>
    <property type="match status" value="1"/>
</dbReference>
<organism evidence="3 4">
    <name type="scientific">Algoriphagus faecimaris</name>
    <dbReference type="NCBI Taxonomy" id="686796"/>
    <lineage>
        <taxon>Bacteria</taxon>
        <taxon>Pseudomonadati</taxon>
        <taxon>Bacteroidota</taxon>
        <taxon>Cytophagia</taxon>
        <taxon>Cytophagales</taxon>
        <taxon>Cyclobacteriaceae</taxon>
        <taxon>Algoriphagus</taxon>
    </lineage>
</organism>
<dbReference type="Pfam" id="PF19413">
    <property type="entry name" value="YaiO"/>
    <property type="match status" value="1"/>
</dbReference>
<dbReference type="OrthoDB" id="742239at2"/>
<evidence type="ECO:0000313" key="4">
    <source>
        <dbReference type="Proteomes" id="UP000199060"/>
    </source>
</evidence>
<dbReference type="SUPFAM" id="SSF48452">
    <property type="entry name" value="TPR-like"/>
    <property type="match status" value="1"/>
</dbReference>
<protein>
    <submittedName>
        <fullName evidence="3">Outer membrane protein, YaiO family</fullName>
    </submittedName>
</protein>
<keyword evidence="4" id="KW-1185">Reference proteome</keyword>
<dbReference type="EMBL" id="FNAC01000006">
    <property type="protein sequence ID" value="SDC78880.1"/>
    <property type="molecule type" value="Genomic_DNA"/>
</dbReference>
<dbReference type="NCBIfam" id="TIGR04390">
    <property type="entry name" value="OMP_YaiO_dom"/>
    <property type="match status" value="1"/>
</dbReference>
<dbReference type="InterPro" id="IPR011990">
    <property type="entry name" value="TPR-like_helical_dom_sf"/>
</dbReference>
<feature type="signal peptide" evidence="1">
    <location>
        <begin position="1"/>
        <end position="22"/>
    </location>
</feature>
<evidence type="ECO:0000256" key="1">
    <source>
        <dbReference type="SAM" id="SignalP"/>
    </source>
</evidence>
<evidence type="ECO:0000313" key="3">
    <source>
        <dbReference type="EMBL" id="SDC78880.1"/>
    </source>
</evidence>
<dbReference type="RefSeq" id="WP_087938216.1">
    <property type="nucleotide sequence ID" value="NZ_FNAC01000006.1"/>
</dbReference>
<sequence length="411" mass="47024">MKKATAIVLLLSLSLISFTTSAQDSFDPDVLYAEARVLIMDGKYAEGRKILFRAVEKYPNYADLLILVGRSYAWEGKNDSAAIYLDRAILASPTYTDAYAANLDNLFWADSLDRAEKVLAIAKEKFEEKLPNEIAYRESRLFYYRENYDEAYAQVMKLFEKGYKREGLLGYMQNLQRLRRNNAIGATFDYDSFRGELSPWQTWSAYARTRTDLTGSLIARVTQSSRFDGFGTLYELDAYPSLGKNSYAYLNIGGSGASFFPQFRFGGSIYFNLKNAWEIDGGYRYLNFGTVTNIYTASVGKYVSSWWLNLRLNVIPTGTGGVSTSGIFQARYYFKSAEDFFSIQLSTGVSPDEENRDLSQLLNSYRFRFGYQQLITDRFMLFGYSGYSWDELAADRIRNNFNVSIGAEYRF</sequence>
<reference evidence="4" key="1">
    <citation type="submission" date="2016-10" db="EMBL/GenBank/DDBJ databases">
        <authorList>
            <person name="Varghese N."/>
            <person name="Submissions S."/>
        </authorList>
    </citation>
    <scope>NUCLEOTIDE SEQUENCE [LARGE SCALE GENOMIC DNA]</scope>
    <source>
        <strain evidence="4">DSM 23095</strain>
    </source>
</reference>
<dbReference type="AlphaFoldDB" id="A0A1G6PF79"/>
<feature type="chain" id="PRO_5011431999" evidence="1">
    <location>
        <begin position="23"/>
        <end position="411"/>
    </location>
</feature>
<gene>
    <name evidence="3" type="ORF">SAMN04488104_100611</name>
</gene>
<dbReference type="Proteomes" id="UP000199060">
    <property type="component" value="Unassembled WGS sequence"/>
</dbReference>
<accession>A0A1G6PF79</accession>
<keyword evidence="1" id="KW-0732">Signal</keyword>
<dbReference type="InterPro" id="IPR030887">
    <property type="entry name" value="Beta-barrel_YaiO"/>
</dbReference>
<name>A0A1G6PF79_9BACT</name>
<dbReference type="STRING" id="686796.SAMN04488104_100611"/>
<evidence type="ECO:0000259" key="2">
    <source>
        <dbReference type="Pfam" id="PF19413"/>
    </source>
</evidence>
<feature type="domain" description="YaiO beta-barrel" evidence="2">
    <location>
        <begin position="181"/>
        <end position="353"/>
    </location>
</feature>